<dbReference type="EMBL" id="SJPS01000009">
    <property type="protein sequence ID" value="TWU21819.1"/>
    <property type="molecule type" value="Genomic_DNA"/>
</dbReference>
<accession>A0A5C6CGF8</accession>
<sequence length="148" mass="15934">MRFSMLRNRTISGRSIRQLFATFLLLGIVMGCGPKSASVSGKVTLQDVPITTGTIAFISTKGIVSTGNIENGNYYVTGLEIGFEATVTVTSHAPSPMMQPPRGPVDGAPIQPPMKYIPIPDRYGDSNLSGLTCQVIEIEQTKDFDLKP</sequence>
<evidence type="ECO:0000313" key="2">
    <source>
        <dbReference type="Proteomes" id="UP000318437"/>
    </source>
</evidence>
<organism evidence="1 2">
    <name type="scientific">Bythopirellula polymerisocia</name>
    <dbReference type="NCBI Taxonomy" id="2528003"/>
    <lineage>
        <taxon>Bacteria</taxon>
        <taxon>Pseudomonadati</taxon>
        <taxon>Planctomycetota</taxon>
        <taxon>Planctomycetia</taxon>
        <taxon>Pirellulales</taxon>
        <taxon>Lacipirellulaceae</taxon>
        <taxon>Bythopirellula</taxon>
    </lineage>
</organism>
<name>A0A5C6CGF8_9BACT</name>
<dbReference type="PROSITE" id="PS51257">
    <property type="entry name" value="PROKAR_LIPOPROTEIN"/>
    <property type="match status" value="1"/>
</dbReference>
<dbReference type="AlphaFoldDB" id="A0A5C6CGF8"/>
<evidence type="ECO:0008006" key="3">
    <source>
        <dbReference type="Google" id="ProtNLM"/>
    </source>
</evidence>
<comment type="caution">
    <text evidence="1">The sequence shown here is derived from an EMBL/GenBank/DDBJ whole genome shotgun (WGS) entry which is preliminary data.</text>
</comment>
<keyword evidence="2" id="KW-1185">Reference proteome</keyword>
<reference evidence="1 2" key="1">
    <citation type="submission" date="2019-02" db="EMBL/GenBank/DDBJ databases">
        <title>Deep-cultivation of Planctomycetes and their phenomic and genomic characterization uncovers novel biology.</title>
        <authorList>
            <person name="Wiegand S."/>
            <person name="Jogler M."/>
            <person name="Boedeker C."/>
            <person name="Pinto D."/>
            <person name="Vollmers J."/>
            <person name="Rivas-Marin E."/>
            <person name="Kohn T."/>
            <person name="Peeters S.H."/>
            <person name="Heuer A."/>
            <person name="Rast P."/>
            <person name="Oberbeckmann S."/>
            <person name="Bunk B."/>
            <person name="Jeske O."/>
            <person name="Meyerdierks A."/>
            <person name="Storesund J.E."/>
            <person name="Kallscheuer N."/>
            <person name="Luecker S."/>
            <person name="Lage O.M."/>
            <person name="Pohl T."/>
            <person name="Merkel B.J."/>
            <person name="Hornburger P."/>
            <person name="Mueller R.-W."/>
            <person name="Bruemmer F."/>
            <person name="Labrenz M."/>
            <person name="Spormann A.M."/>
            <person name="Op Den Camp H."/>
            <person name="Overmann J."/>
            <person name="Amann R."/>
            <person name="Jetten M.S.M."/>
            <person name="Mascher T."/>
            <person name="Medema M.H."/>
            <person name="Devos D.P."/>
            <person name="Kaster A.-K."/>
            <person name="Ovreas L."/>
            <person name="Rohde M."/>
            <person name="Galperin M.Y."/>
            <person name="Jogler C."/>
        </authorList>
    </citation>
    <scope>NUCLEOTIDE SEQUENCE [LARGE SCALE GENOMIC DNA]</scope>
    <source>
        <strain evidence="1 2">Pla144</strain>
    </source>
</reference>
<evidence type="ECO:0000313" key="1">
    <source>
        <dbReference type="EMBL" id="TWU21819.1"/>
    </source>
</evidence>
<dbReference type="Proteomes" id="UP000318437">
    <property type="component" value="Unassembled WGS sequence"/>
</dbReference>
<gene>
    <name evidence="1" type="ORF">Pla144_45150</name>
</gene>
<protein>
    <recommendedName>
        <fullName evidence="3">Carboxypeptidase regulatory-like domain-containing protein</fullName>
    </recommendedName>
</protein>
<proteinExistence type="predicted"/>